<dbReference type="EMBL" id="PQ037195">
    <property type="protein sequence ID" value="XDJ26119.1"/>
    <property type="molecule type" value="Genomic_DNA"/>
</dbReference>
<organism evidence="1">
    <name type="scientific">Cutibacterium phage vB_CacS-HV1</name>
    <dbReference type="NCBI Taxonomy" id="3236917"/>
    <lineage>
        <taxon>Viruses</taxon>
        <taxon>Duplodnaviria</taxon>
        <taxon>Heunggongvirae</taxon>
        <taxon>Uroviricota</taxon>
        <taxon>Caudoviricetes</taxon>
        <taxon>Pahexavirus</taxon>
    </lineage>
</organism>
<proteinExistence type="predicted"/>
<accession>A0AB39CFE6</accession>
<protein>
    <submittedName>
        <fullName evidence="1">Uncharacterized protein</fullName>
    </submittedName>
</protein>
<sequence>MLYRSVSIDNSWLIWWSRFMSGFRVLMREAMSVAVRSVPPVW</sequence>
<reference evidence="1" key="1">
    <citation type="submission" date="2024-07" db="EMBL/GenBank/DDBJ databases">
        <title>vB_CacS-HV1, a novel Pahexavirus bacteriophage with lytic and anti-biofilm potential against Cutibacterium acnes.</title>
        <authorList>
            <person name="Xu J."/>
            <person name="Li X."/>
        </authorList>
    </citation>
    <scope>NUCLEOTIDE SEQUENCE</scope>
</reference>
<evidence type="ECO:0000313" key="1">
    <source>
        <dbReference type="EMBL" id="XDJ26119.1"/>
    </source>
</evidence>
<name>A0AB39CFE6_9CAUD</name>